<proteinExistence type="predicted"/>
<dbReference type="Proteomes" id="UP000266841">
    <property type="component" value="Unassembled WGS sequence"/>
</dbReference>
<sequence length="164" mass="18691">VDFIERDARLLKELGLAELVRRRRETSDFASLENVDHPAYDLLRYYKRHGAPVKFSNDRSEERSTIFATVTNSSDRRASSCRTSPGWDYLESLTRNHDYPEKSSCASVIWPSRKRLNVQVTRVIAGLAGSRCTHSRSLRTRGADGRFASRKRDASARAVKEEDA</sequence>
<keyword evidence="3" id="KW-1185">Reference proteome</keyword>
<dbReference type="EMBL" id="AGNL01044162">
    <property type="protein sequence ID" value="EJK50138.1"/>
    <property type="molecule type" value="Genomic_DNA"/>
</dbReference>
<dbReference type="eggNOG" id="ENOG502SM40">
    <property type="taxonomic scope" value="Eukaryota"/>
</dbReference>
<evidence type="ECO:0000313" key="2">
    <source>
        <dbReference type="EMBL" id="EJK50138.1"/>
    </source>
</evidence>
<name>K0R9A5_THAOC</name>
<comment type="caution">
    <text evidence="2">The sequence shown here is derived from an EMBL/GenBank/DDBJ whole genome shotgun (WGS) entry which is preliminary data.</text>
</comment>
<feature type="region of interest" description="Disordered" evidence="1">
    <location>
        <begin position="139"/>
        <end position="164"/>
    </location>
</feature>
<gene>
    <name evidence="2" type="ORF">THAOC_30923</name>
</gene>
<protein>
    <submittedName>
        <fullName evidence="2">Uncharacterized protein</fullName>
    </submittedName>
</protein>
<evidence type="ECO:0000256" key="1">
    <source>
        <dbReference type="SAM" id="MobiDB-lite"/>
    </source>
</evidence>
<dbReference type="AlphaFoldDB" id="K0R9A5"/>
<organism evidence="2 3">
    <name type="scientific">Thalassiosira oceanica</name>
    <name type="common">Marine diatom</name>
    <dbReference type="NCBI Taxonomy" id="159749"/>
    <lineage>
        <taxon>Eukaryota</taxon>
        <taxon>Sar</taxon>
        <taxon>Stramenopiles</taxon>
        <taxon>Ochrophyta</taxon>
        <taxon>Bacillariophyta</taxon>
        <taxon>Coscinodiscophyceae</taxon>
        <taxon>Thalassiosirophycidae</taxon>
        <taxon>Thalassiosirales</taxon>
        <taxon>Thalassiosiraceae</taxon>
        <taxon>Thalassiosira</taxon>
    </lineage>
</organism>
<evidence type="ECO:0000313" key="3">
    <source>
        <dbReference type="Proteomes" id="UP000266841"/>
    </source>
</evidence>
<reference evidence="2 3" key="1">
    <citation type="journal article" date="2012" name="Genome Biol.">
        <title>Genome and low-iron response of an oceanic diatom adapted to chronic iron limitation.</title>
        <authorList>
            <person name="Lommer M."/>
            <person name="Specht M."/>
            <person name="Roy A.S."/>
            <person name="Kraemer L."/>
            <person name="Andreson R."/>
            <person name="Gutowska M.A."/>
            <person name="Wolf J."/>
            <person name="Bergner S.V."/>
            <person name="Schilhabel M.B."/>
            <person name="Klostermeier U.C."/>
            <person name="Beiko R.G."/>
            <person name="Rosenstiel P."/>
            <person name="Hippler M."/>
            <person name="Laroche J."/>
        </authorList>
    </citation>
    <scope>NUCLEOTIDE SEQUENCE [LARGE SCALE GENOMIC DNA]</scope>
    <source>
        <strain evidence="2 3">CCMP1005</strain>
    </source>
</reference>
<accession>K0R9A5</accession>
<feature type="compositionally biased region" description="Basic and acidic residues" evidence="1">
    <location>
        <begin position="150"/>
        <end position="164"/>
    </location>
</feature>
<feature type="non-terminal residue" evidence="2">
    <location>
        <position position="1"/>
    </location>
</feature>